<name>A0ABU1IX20_9BACL</name>
<keyword evidence="3" id="KW-1185">Reference proteome</keyword>
<accession>A0ABU1IX20</accession>
<feature type="transmembrane region" description="Helical" evidence="1">
    <location>
        <begin position="28"/>
        <end position="51"/>
    </location>
</feature>
<keyword evidence="1" id="KW-0812">Transmembrane</keyword>
<dbReference type="RefSeq" id="WP_188776983.1">
    <property type="nucleotide sequence ID" value="NZ_BMMB01000008.1"/>
</dbReference>
<sequence>MKKMLLNLISSFITGLLVFYLLERKITWQIVLVCLACVAIVACGYGIGYGIRKFRKRHS</sequence>
<dbReference type="EMBL" id="JAVDQH010000005">
    <property type="protein sequence ID" value="MDR6243790.1"/>
    <property type="molecule type" value="Genomic_DNA"/>
</dbReference>
<protein>
    <submittedName>
        <fullName evidence="2">Permease</fullName>
    </submittedName>
</protein>
<organism evidence="2 3">
    <name type="scientific">Paenibacillus hunanensis</name>
    <dbReference type="NCBI Taxonomy" id="539262"/>
    <lineage>
        <taxon>Bacteria</taxon>
        <taxon>Bacillati</taxon>
        <taxon>Bacillota</taxon>
        <taxon>Bacilli</taxon>
        <taxon>Bacillales</taxon>
        <taxon>Paenibacillaceae</taxon>
        <taxon>Paenibacillus</taxon>
    </lineage>
</organism>
<gene>
    <name evidence="2" type="ORF">JOC58_001683</name>
</gene>
<evidence type="ECO:0000313" key="3">
    <source>
        <dbReference type="Proteomes" id="UP001185028"/>
    </source>
</evidence>
<reference evidence="2 3" key="1">
    <citation type="submission" date="2023-07" db="EMBL/GenBank/DDBJ databases">
        <title>Genomic Encyclopedia of Type Strains, Phase IV (KMG-IV): sequencing the most valuable type-strain genomes for metagenomic binning, comparative biology and taxonomic classification.</title>
        <authorList>
            <person name="Goeker M."/>
        </authorList>
    </citation>
    <scope>NUCLEOTIDE SEQUENCE [LARGE SCALE GENOMIC DNA]</scope>
    <source>
        <strain evidence="2 3">DSM 22170</strain>
    </source>
</reference>
<keyword evidence="1" id="KW-1133">Transmembrane helix</keyword>
<evidence type="ECO:0000256" key="1">
    <source>
        <dbReference type="SAM" id="Phobius"/>
    </source>
</evidence>
<keyword evidence="1" id="KW-0472">Membrane</keyword>
<feature type="transmembrane region" description="Helical" evidence="1">
    <location>
        <begin position="5"/>
        <end position="22"/>
    </location>
</feature>
<proteinExistence type="predicted"/>
<evidence type="ECO:0000313" key="2">
    <source>
        <dbReference type="EMBL" id="MDR6243790.1"/>
    </source>
</evidence>
<dbReference type="Proteomes" id="UP001185028">
    <property type="component" value="Unassembled WGS sequence"/>
</dbReference>
<comment type="caution">
    <text evidence="2">The sequence shown here is derived from an EMBL/GenBank/DDBJ whole genome shotgun (WGS) entry which is preliminary data.</text>
</comment>